<dbReference type="SUPFAM" id="SSF81606">
    <property type="entry name" value="PP2C-like"/>
    <property type="match status" value="1"/>
</dbReference>
<evidence type="ECO:0000313" key="2">
    <source>
        <dbReference type="EMBL" id="MBC5638925.1"/>
    </source>
</evidence>
<dbReference type="InterPro" id="IPR011009">
    <property type="entry name" value="Kinase-like_dom_sf"/>
</dbReference>
<dbReference type="PROSITE" id="PS51746">
    <property type="entry name" value="PPM_2"/>
    <property type="match status" value="1"/>
</dbReference>
<dbReference type="CDD" id="cd00143">
    <property type="entry name" value="PP2Cc"/>
    <property type="match status" value="1"/>
</dbReference>
<organism evidence="2 3">
    <name type="scientific">Clostridium lentum</name>
    <dbReference type="NCBI Taxonomy" id="2763037"/>
    <lineage>
        <taxon>Bacteria</taxon>
        <taxon>Bacillati</taxon>
        <taxon>Bacillota</taxon>
        <taxon>Clostridia</taxon>
        <taxon>Eubacteriales</taxon>
        <taxon>Clostridiaceae</taxon>
        <taxon>Clostridium</taxon>
    </lineage>
</organism>
<feature type="domain" description="PPM-type phosphatase" evidence="1">
    <location>
        <begin position="285"/>
        <end position="556"/>
    </location>
</feature>
<dbReference type="Proteomes" id="UP000662088">
    <property type="component" value="Unassembled WGS sequence"/>
</dbReference>
<keyword evidence="3" id="KW-1185">Reference proteome</keyword>
<reference evidence="2" key="1">
    <citation type="submission" date="2020-08" db="EMBL/GenBank/DDBJ databases">
        <title>Genome public.</title>
        <authorList>
            <person name="Liu C."/>
            <person name="Sun Q."/>
        </authorList>
    </citation>
    <scope>NUCLEOTIDE SEQUENCE</scope>
    <source>
        <strain evidence="2">NSJ-42</strain>
    </source>
</reference>
<protein>
    <submittedName>
        <fullName evidence="2">Protein serine/threonine phosphatase 2C family protein</fullName>
    </submittedName>
</protein>
<name>A0A8I0A4E7_9CLOT</name>
<dbReference type="InterPro" id="IPR036457">
    <property type="entry name" value="PPM-type-like_dom_sf"/>
</dbReference>
<dbReference type="Gene3D" id="1.10.510.10">
    <property type="entry name" value="Transferase(Phosphotransferase) domain 1"/>
    <property type="match status" value="1"/>
</dbReference>
<comment type="caution">
    <text evidence="2">The sequence shown here is derived from an EMBL/GenBank/DDBJ whole genome shotgun (WGS) entry which is preliminary data.</text>
</comment>
<evidence type="ECO:0000313" key="3">
    <source>
        <dbReference type="Proteomes" id="UP000662088"/>
    </source>
</evidence>
<dbReference type="SMART" id="SM00331">
    <property type="entry name" value="PP2C_SIG"/>
    <property type="match status" value="1"/>
</dbReference>
<gene>
    <name evidence="2" type="ORF">H8R92_00490</name>
</gene>
<dbReference type="Pfam" id="PF13672">
    <property type="entry name" value="PP2C_2"/>
    <property type="match status" value="1"/>
</dbReference>
<dbReference type="AlphaFoldDB" id="A0A8I0A4E7"/>
<proteinExistence type="predicted"/>
<dbReference type="InterPro" id="IPR001932">
    <property type="entry name" value="PPM-type_phosphatase-like_dom"/>
</dbReference>
<sequence>MVNICPRCGKVLKDSKYCDSCGGVISTAEGIQEYEECTLTNNFYKIKSKVSYEDFIFHRKTIENPQYVDEENQEIYFLKKENSKSLHQYIGDRKLELNEINTIIIRLIKIFKELAEEKLIISAINLEDFWLNGDDIESLKLFNRRRFIRNKAIVDNFDYGYSISSPEVLNKVEGKLDEESNVYIFGKLLLQLILNNFGILSDDEEMYYGYNLRLFRGDLPYKFHNFIMRCLNITKEKRFKSIKELEERYKYLIEERHNIEKAKLKVKSLGSTNVGVNKLKKALRDMHIKKYEDENEFNEDMFLVMKDEKKEVTLLAIGDGVSTAKLGSGKEASSILRKNIIEAFKEKGSLLKDETNIKEFCSKVITKSNIDIIESIKTKVDIRKEPPSGIMASTLILAIVVGNRMYYTSIGDSRLFIYSEKDGLNLLNYEDNVMNLKLANGTPWDKVVNSEGRHAITRYIGGGSFKDGNLFPRKFNISIHCLELEPGEIIIICSDGVTDYINKSYYNDDLWKVTESLERIIKENKQKSLEVLNNKIITEANLNGGGDNITIITSKILK</sequence>
<accession>A0A8I0A4E7</accession>
<dbReference type="RefSeq" id="WP_186834383.1">
    <property type="nucleotide sequence ID" value="NZ_JACOOQ010000001.1"/>
</dbReference>
<dbReference type="Gene3D" id="3.60.40.10">
    <property type="entry name" value="PPM-type phosphatase domain"/>
    <property type="match status" value="1"/>
</dbReference>
<evidence type="ECO:0000259" key="1">
    <source>
        <dbReference type="PROSITE" id="PS51746"/>
    </source>
</evidence>
<dbReference type="SMART" id="SM00332">
    <property type="entry name" value="PP2Cc"/>
    <property type="match status" value="1"/>
</dbReference>
<dbReference type="SUPFAM" id="SSF56112">
    <property type="entry name" value="Protein kinase-like (PK-like)"/>
    <property type="match status" value="1"/>
</dbReference>
<dbReference type="EMBL" id="JACOOQ010000001">
    <property type="protein sequence ID" value="MBC5638925.1"/>
    <property type="molecule type" value="Genomic_DNA"/>
</dbReference>